<dbReference type="RefSeq" id="XP_035826621.1">
    <property type="nucleotide sequence ID" value="XM_035970728.1"/>
</dbReference>
<dbReference type="Gene3D" id="1.20.920.60">
    <property type="match status" value="1"/>
</dbReference>
<dbReference type="InterPro" id="IPR024743">
    <property type="entry name" value="Dynein_HC_stalk"/>
</dbReference>
<evidence type="ECO:0000259" key="1">
    <source>
        <dbReference type="Pfam" id="PF12777"/>
    </source>
</evidence>
<name>A0ABM1VW29_APLCA</name>
<sequence>MPTIPDEKDMKELKSFAAPPQAVKDVFSGLFALLGFKRGDAEDWKFAKRQMGSVGDQSINSQMARFDPKPLTPAKVKYVQEKLAPHSPEHVRNVSRALEGYYLWVRDTVNSLPSELKDEQPTEQAAKQ</sequence>
<evidence type="ECO:0000313" key="3">
    <source>
        <dbReference type="RefSeq" id="XP_035826621.1"/>
    </source>
</evidence>
<dbReference type="PANTHER" id="PTHR10676">
    <property type="entry name" value="DYNEIN HEAVY CHAIN FAMILY PROTEIN"/>
    <property type="match status" value="1"/>
</dbReference>
<reference evidence="3" key="1">
    <citation type="submission" date="2025-08" db="UniProtKB">
        <authorList>
            <consortium name="RefSeq"/>
        </authorList>
    </citation>
    <scope>IDENTIFICATION</scope>
</reference>
<gene>
    <name evidence="3" type="primary">LOC106012283</name>
</gene>
<dbReference type="Proteomes" id="UP000694888">
    <property type="component" value="Unplaced"/>
</dbReference>
<organism evidence="2 3">
    <name type="scientific">Aplysia californica</name>
    <name type="common">California sea hare</name>
    <dbReference type="NCBI Taxonomy" id="6500"/>
    <lineage>
        <taxon>Eukaryota</taxon>
        <taxon>Metazoa</taxon>
        <taxon>Spiralia</taxon>
        <taxon>Lophotrochozoa</taxon>
        <taxon>Mollusca</taxon>
        <taxon>Gastropoda</taxon>
        <taxon>Heterobranchia</taxon>
        <taxon>Euthyneura</taxon>
        <taxon>Tectipleura</taxon>
        <taxon>Aplysiida</taxon>
        <taxon>Aplysioidea</taxon>
        <taxon>Aplysiidae</taxon>
        <taxon>Aplysia</taxon>
    </lineage>
</organism>
<protein>
    <submittedName>
        <fullName evidence="3">Uncharacterized protein LOC106012283</fullName>
    </submittedName>
</protein>
<feature type="domain" description="Dynein heavy chain coiled coil stalk" evidence="1">
    <location>
        <begin position="8"/>
        <end position="110"/>
    </location>
</feature>
<proteinExistence type="predicted"/>
<evidence type="ECO:0000313" key="2">
    <source>
        <dbReference type="Proteomes" id="UP000694888"/>
    </source>
</evidence>
<dbReference type="Pfam" id="PF12777">
    <property type="entry name" value="MT"/>
    <property type="match status" value="1"/>
</dbReference>
<dbReference type="GeneID" id="106012283"/>
<keyword evidence="2" id="KW-1185">Reference proteome</keyword>
<accession>A0ABM1VW29</accession>
<dbReference type="InterPro" id="IPR026983">
    <property type="entry name" value="DHC"/>
</dbReference>